<proteinExistence type="predicted"/>
<keyword evidence="2" id="KW-1185">Reference proteome</keyword>
<sequence>MPVFLCAGLKQTTVCALMLVVLVSSLWNAEGRYLPTRSDNSRYEHIKEVLRALLDLNDADAQSPRQNYMYEDVLRSKRDAFKQHVPPPMES</sequence>
<accession>A0AAV4X499</accession>
<dbReference type="AlphaFoldDB" id="A0AAV4X499"/>
<comment type="caution">
    <text evidence="1">The sequence shown here is derived from an EMBL/GenBank/DDBJ whole genome shotgun (WGS) entry which is preliminary data.</text>
</comment>
<dbReference type="Proteomes" id="UP001054837">
    <property type="component" value="Unassembled WGS sequence"/>
</dbReference>
<evidence type="ECO:0000313" key="2">
    <source>
        <dbReference type="Proteomes" id="UP001054837"/>
    </source>
</evidence>
<organism evidence="1 2">
    <name type="scientific">Caerostris darwini</name>
    <dbReference type="NCBI Taxonomy" id="1538125"/>
    <lineage>
        <taxon>Eukaryota</taxon>
        <taxon>Metazoa</taxon>
        <taxon>Ecdysozoa</taxon>
        <taxon>Arthropoda</taxon>
        <taxon>Chelicerata</taxon>
        <taxon>Arachnida</taxon>
        <taxon>Araneae</taxon>
        <taxon>Araneomorphae</taxon>
        <taxon>Entelegynae</taxon>
        <taxon>Araneoidea</taxon>
        <taxon>Araneidae</taxon>
        <taxon>Caerostris</taxon>
    </lineage>
</organism>
<dbReference type="EMBL" id="BPLQ01015707">
    <property type="protein sequence ID" value="GIY90070.1"/>
    <property type="molecule type" value="Genomic_DNA"/>
</dbReference>
<gene>
    <name evidence="1" type="primary">AVEN_234395_1</name>
    <name evidence="1" type="ORF">CDAR_543151</name>
</gene>
<evidence type="ECO:0000313" key="1">
    <source>
        <dbReference type="EMBL" id="GIY90070.1"/>
    </source>
</evidence>
<name>A0AAV4X499_9ARAC</name>
<protein>
    <submittedName>
        <fullName evidence="1">Uncharacterized protein</fullName>
    </submittedName>
</protein>
<reference evidence="1 2" key="1">
    <citation type="submission" date="2021-06" db="EMBL/GenBank/DDBJ databases">
        <title>Caerostris darwini draft genome.</title>
        <authorList>
            <person name="Kono N."/>
            <person name="Arakawa K."/>
        </authorList>
    </citation>
    <scope>NUCLEOTIDE SEQUENCE [LARGE SCALE GENOMIC DNA]</scope>
</reference>